<accession>A0AAW1JU22</accession>
<comment type="caution">
    <text evidence="1">The sequence shown here is derived from an EMBL/GenBank/DDBJ whole genome shotgun (WGS) entry which is preliminary data.</text>
</comment>
<protein>
    <submittedName>
        <fullName evidence="1">Uncharacterized protein</fullName>
    </submittedName>
</protein>
<keyword evidence="2" id="KW-1185">Reference proteome</keyword>
<evidence type="ECO:0000313" key="1">
    <source>
        <dbReference type="EMBL" id="KAK9707737.1"/>
    </source>
</evidence>
<dbReference type="Proteomes" id="UP001458880">
    <property type="component" value="Unassembled WGS sequence"/>
</dbReference>
<evidence type="ECO:0000313" key="2">
    <source>
        <dbReference type="Proteomes" id="UP001458880"/>
    </source>
</evidence>
<dbReference type="AlphaFoldDB" id="A0AAW1JU22"/>
<dbReference type="EMBL" id="JASPKY010000343">
    <property type="protein sequence ID" value="KAK9707737.1"/>
    <property type="molecule type" value="Genomic_DNA"/>
</dbReference>
<sequence>MAMIGSIECFKGTGEEFGMYLERIEHLFKVNKVEMNMKVSLFITLAGPQVYCTLKVEMNMKVSLFITLAGPQVYCTLKNLMARGTTSILYVKESYGT</sequence>
<name>A0AAW1JU22_POPJA</name>
<organism evidence="1 2">
    <name type="scientific">Popillia japonica</name>
    <name type="common">Japanese beetle</name>
    <dbReference type="NCBI Taxonomy" id="7064"/>
    <lineage>
        <taxon>Eukaryota</taxon>
        <taxon>Metazoa</taxon>
        <taxon>Ecdysozoa</taxon>
        <taxon>Arthropoda</taxon>
        <taxon>Hexapoda</taxon>
        <taxon>Insecta</taxon>
        <taxon>Pterygota</taxon>
        <taxon>Neoptera</taxon>
        <taxon>Endopterygota</taxon>
        <taxon>Coleoptera</taxon>
        <taxon>Polyphaga</taxon>
        <taxon>Scarabaeiformia</taxon>
        <taxon>Scarabaeidae</taxon>
        <taxon>Rutelinae</taxon>
        <taxon>Popillia</taxon>
    </lineage>
</organism>
<reference evidence="1 2" key="1">
    <citation type="journal article" date="2024" name="BMC Genomics">
        <title>De novo assembly and annotation of Popillia japonica's genome with initial clues to its potential as an invasive pest.</title>
        <authorList>
            <person name="Cucini C."/>
            <person name="Boschi S."/>
            <person name="Funari R."/>
            <person name="Cardaioli E."/>
            <person name="Iannotti N."/>
            <person name="Marturano G."/>
            <person name="Paoli F."/>
            <person name="Bruttini M."/>
            <person name="Carapelli A."/>
            <person name="Frati F."/>
            <person name="Nardi F."/>
        </authorList>
    </citation>
    <scope>NUCLEOTIDE SEQUENCE [LARGE SCALE GENOMIC DNA]</scope>
    <source>
        <strain evidence="1">DMR45628</strain>
    </source>
</reference>
<gene>
    <name evidence="1" type="ORF">QE152_g27635</name>
</gene>
<proteinExistence type="predicted"/>